<dbReference type="AlphaFoldDB" id="A0A2P5YI85"/>
<evidence type="ECO:0000256" key="1">
    <source>
        <dbReference type="SAM" id="MobiDB-lite"/>
    </source>
</evidence>
<evidence type="ECO:0000313" key="2">
    <source>
        <dbReference type="EMBL" id="PPS15309.1"/>
    </source>
</evidence>
<reference evidence="2 3" key="1">
    <citation type="submission" date="2015-01" db="EMBL/GenBank/DDBJ databases">
        <title>Genome of allotetraploid Gossypium barbadense reveals genomic plasticity and fiber elongation in cotton evolution.</title>
        <authorList>
            <person name="Chen X."/>
            <person name="Liu X."/>
            <person name="Zhao B."/>
            <person name="Zheng H."/>
            <person name="Hu Y."/>
            <person name="Lu G."/>
            <person name="Yang C."/>
            <person name="Chen J."/>
            <person name="Shan C."/>
            <person name="Zhang L."/>
            <person name="Zhou Y."/>
            <person name="Wang L."/>
            <person name="Guo W."/>
            <person name="Bai Y."/>
            <person name="Ruan J."/>
            <person name="Shangguan X."/>
            <person name="Mao Y."/>
            <person name="Jiang J."/>
            <person name="Zhu Y."/>
            <person name="Lei J."/>
            <person name="Kang H."/>
            <person name="Chen S."/>
            <person name="He X."/>
            <person name="Wang R."/>
            <person name="Wang Y."/>
            <person name="Chen J."/>
            <person name="Wang L."/>
            <person name="Yu S."/>
            <person name="Wang B."/>
            <person name="Wei J."/>
            <person name="Song S."/>
            <person name="Lu X."/>
            <person name="Gao Z."/>
            <person name="Gu W."/>
            <person name="Deng X."/>
            <person name="Ma D."/>
            <person name="Wang S."/>
            <person name="Liang W."/>
            <person name="Fang L."/>
            <person name="Cai C."/>
            <person name="Zhu X."/>
            <person name="Zhou B."/>
            <person name="Zhang Y."/>
            <person name="Chen Z."/>
            <person name="Xu S."/>
            <person name="Zhu R."/>
            <person name="Wang S."/>
            <person name="Zhang T."/>
            <person name="Zhao G."/>
        </authorList>
    </citation>
    <scope>NUCLEOTIDE SEQUENCE [LARGE SCALE GENOMIC DNA]</scope>
    <source>
        <strain evidence="3">cv. Xinhai21</strain>
        <tissue evidence="2">Leaf</tissue>
    </source>
</reference>
<evidence type="ECO:0000313" key="3">
    <source>
        <dbReference type="Proteomes" id="UP000239757"/>
    </source>
</evidence>
<dbReference type="OrthoDB" id="1898716at2759"/>
<dbReference type="EMBL" id="KZ663175">
    <property type="protein sequence ID" value="PPS15309.1"/>
    <property type="molecule type" value="Genomic_DNA"/>
</dbReference>
<feature type="region of interest" description="Disordered" evidence="1">
    <location>
        <begin position="58"/>
        <end position="108"/>
    </location>
</feature>
<name>A0A2P5YI85_GOSBA</name>
<organism evidence="2 3">
    <name type="scientific">Gossypium barbadense</name>
    <name type="common">Sea Island cotton</name>
    <name type="synonym">Hibiscus barbadensis</name>
    <dbReference type="NCBI Taxonomy" id="3634"/>
    <lineage>
        <taxon>Eukaryota</taxon>
        <taxon>Viridiplantae</taxon>
        <taxon>Streptophyta</taxon>
        <taxon>Embryophyta</taxon>
        <taxon>Tracheophyta</taxon>
        <taxon>Spermatophyta</taxon>
        <taxon>Magnoliopsida</taxon>
        <taxon>eudicotyledons</taxon>
        <taxon>Gunneridae</taxon>
        <taxon>Pentapetalae</taxon>
        <taxon>rosids</taxon>
        <taxon>malvids</taxon>
        <taxon>Malvales</taxon>
        <taxon>Malvaceae</taxon>
        <taxon>Malvoideae</taxon>
        <taxon>Gossypium</taxon>
    </lineage>
</organism>
<accession>A0A2P5YI85</accession>
<dbReference type="Proteomes" id="UP000239757">
    <property type="component" value="Unassembled WGS sequence"/>
</dbReference>
<protein>
    <submittedName>
        <fullName evidence="2">Uncharacterized protein</fullName>
    </submittedName>
</protein>
<sequence length="130" mass="14776">MKPLDLSRQKYGAQDNMRSYKPDMTKILTVQEAQYHQQPNISYLSSLRNAKLLENEASTSKLKDAEVSAVEVKDSDFTTEESVNSKRKRNKLEDDEKEEAGSSAVEVPCPTPHLNISFLKTQTNWNLQKA</sequence>
<gene>
    <name evidence="2" type="ORF">GOBAR_AA05253</name>
</gene>
<feature type="compositionally biased region" description="Basic and acidic residues" evidence="1">
    <location>
        <begin position="61"/>
        <end position="76"/>
    </location>
</feature>
<proteinExistence type="predicted"/>